<comment type="caution">
    <text evidence="1">The sequence shown here is derived from an EMBL/GenBank/DDBJ whole genome shotgun (WGS) entry which is preliminary data.</text>
</comment>
<keyword evidence="2" id="KW-1185">Reference proteome</keyword>
<dbReference type="SUPFAM" id="SSF51445">
    <property type="entry name" value="(Trans)glycosidases"/>
    <property type="match status" value="1"/>
</dbReference>
<dbReference type="PANTHER" id="PTHR12631">
    <property type="entry name" value="ALPHA-L-IDURONIDASE"/>
    <property type="match status" value="1"/>
</dbReference>
<accession>A0A8T4IV75</accession>
<dbReference type="EMBL" id="JAGSMN010000247">
    <property type="protein sequence ID" value="MBR7673747.1"/>
    <property type="molecule type" value="Genomic_DNA"/>
</dbReference>
<dbReference type="GO" id="GO:0004553">
    <property type="term" value="F:hydrolase activity, hydrolyzing O-glycosyl compounds"/>
    <property type="evidence" value="ECO:0007669"/>
    <property type="project" value="TreeGrafter"/>
</dbReference>
<name>A0A8T4IV75_9ACTN</name>
<dbReference type="InterPro" id="IPR051923">
    <property type="entry name" value="Glycosyl_Hydrolase_39"/>
</dbReference>
<dbReference type="Proteomes" id="UP000675554">
    <property type="component" value="Unassembled WGS sequence"/>
</dbReference>
<dbReference type="AlphaFoldDB" id="A0A8T4IV75"/>
<organism evidence="1 2">
    <name type="scientific">Streptomyces daliensis</name>
    <dbReference type="NCBI Taxonomy" id="299421"/>
    <lineage>
        <taxon>Bacteria</taxon>
        <taxon>Bacillati</taxon>
        <taxon>Actinomycetota</taxon>
        <taxon>Actinomycetes</taxon>
        <taxon>Kitasatosporales</taxon>
        <taxon>Streptomycetaceae</taxon>
        <taxon>Streptomyces</taxon>
    </lineage>
</organism>
<protein>
    <submittedName>
        <fullName evidence="1">Xylan 1,4-beta-xylosidase</fullName>
    </submittedName>
</protein>
<dbReference type="PANTHER" id="PTHR12631:SF10">
    <property type="entry name" value="BETA-XYLOSIDASE-LIKE PROTEIN-RELATED"/>
    <property type="match status" value="1"/>
</dbReference>
<sequence>MNVARWRTAGLTGVALVAAGLLLALFGMPGGPGEDTGGAGVYGHPERPAGKPRPELGWGFTHTADSADEGEKAARDRARRLLADAKLPQNQHIMGWGADSPEPSPGDYDFAALDSRVELMRATGQPPVITLCCAPDWMKDGGEAGETDWSELETAPSRKHYADFAELAGKIARRYPDVRHFIVWNEMKGFYDDRLGRWDYEGYTDFYNLVHAELKKADEDNLVGGPYVVMDSVGKASGHASDVTGPWGALDQRALDAVSYWNKHRRGADFAVVDGSSYTMDDRLVPDEFAATDKLTAVSRWVREKTGLPLWWAEWYVEVGDENDERDAWSEPHRTAVQAAGMIAMARGGATTGFYWNPQNRGAKCAGCLWRSTELSDGGTGLPMMGLLSRFAREFPPGTRYEDVTIAEDDRPNVRVLADDAAVLVVNTLGREIDARIDGRRFPMDGYEVRWLKRDGR</sequence>
<gene>
    <name evidence="1" type="ORF">KDA82_12105</name>
</gene>
<proteinExistence type="predicted"/>
<dbReference type="Gene3D" id="3.20.20.80">
    <property type="entry name" value="Glycosidases"/>
    <property type="match status" value="1"/>
</dbReference>
<evidence type="ECO:0000313" key="1">
    <source>
        <dbReference type="EMBL" id="MBR7673747.1"/>
    </source>
</evidence>
<evidence type="ECO:0000313" key="2">
    <source>
        <dbReference type="Proteomes" id="UP000675554"/>
    </source>
</evidence>
<reference evidence="1" key="1">
    <citation type="submission" date="2021-04" db="EMBL/GenBank/DDBJ databases">
        <title>Sequencing of actinobacteria type strains.</title>
        <authorList>
            <person name="Nguyen G.-S."/>
            <person name="Wentzel A."/>
        </authorList>
    </citation>
    <scope>NUCLEOTIDE SEQUENCE</scope>
    <source>
        <strain evidence="1">DSM 42095</strain>
    </source>
</reference>
<dbReference type="InterPro" id="IPR017853">
    <property type="entry name" value="GH"/>
</dbReference>